<dbReference type="EMBL" id="WWBZ02000016">
    <property type="protein sequence ID" value="KAF4308937.1"/>
    <property type="molecule type" value="Genomic_DNA"/>
</dbReference>
<dbReference type="InterPro" id="IPR050983">
    <property type="entry name" value="GST_Omega/HSP26"/>
</dbReference>
<dbReference type="SUPFAM" id="SSF47616">
    <property type="entry name" value="GST C-terminal domain-like"/>
    <property type="match status" value="1"/>
</dbReference>
<dbReference type="Pfam" id="PF13410">
    <property type="entry name" value="GST_C_2"/>
    <property type="match status" value="1"/>
</dbReference>
<dbReference type="SFLD" id="SFLDG00358">
    <property type="entry name" value="Main_(cytGST)"/>
    <property type="match status" value="1"/>
</dbReference>
<sequence length="621" mass="69831">MDQIHPSPPPLRTLQPAALHSFHHHHQQQDERGAATAYAVATAASAVYNINSADSSLLFQPSLLPGSLPDRAGRASQDPLPQALAGLQHSSVSASNPTPGIFHFAPPRHQRFAAAASTQQDALRRVQIHDPAPVSAAQDAESAVKLDGKIDGLKISPDPPGLNQWRDRLFHADETIVMTEDQFQTYWPHVDNIYSHRSTQRYKRKPFISHYWDCRLKGRPPGTSKSDDPNKKKRKRVARERDLCDVKIKITEYEPGSATPENVGPLTEQPPQPPLPAATFVSGGSASIQWPLSALQYMHSARASPYSGKIYTIQRVNGNGANGKTDGNPGPHKHDLEESDKIKKNSVVRWMLKNEKEKKKQQPQDDQKKTYHTKATGKALETVKKHSAENELKLFGSCFCPFVQRVWISLEYKDISYQYIEVDPYKKPQSLLDVNPRGLVPALRHGDWGCYESTVLMEYLEDIDAGRSLMPPDAKLRANSRLWSDHINRNLIPGFYRFLQEQDTENRIKYAEELKTEIGKLVDAADKEGPFFLGKDISFVDIQMAPWVIRLNRVLKPYRAWPEPEPGSRWGKWVNAIENDAHVQATTSTDDLYLDSYERYAENRPNTSQLANAVNSGLGLP</sequence>
<dbReference type="Proteomes" id="UP000572817">
    <property type="component" value="Unassembled WGS sequence"/>
</dbReference>
<reference evidence="4" key="1">
    <citation type="submission" date="2020-04" db="EMBL/GenBank/DDBJ databases">
        <title>Genome Assembly and Annotation of Botryosphaeria dothidea sdau 11-99, a Latent Pathogen of Apple Fruit Ring Rot in China.</title>
        <authorList>
            <person name="Yu C."/>
            <person name="Diao Y."/>
            <person name="Lu Q."/>
            <person name="Zhao J."/>
            <person name="Cui S."/>
            <person name="Peng C."/>
            <person name="He B."/>
            <person name="Liu H."/>
        </authorList>
    </citation>
    <scope>NUCLEOTIDE SEQUENCE [LARGE SCALE GENOMIC DNA]</scope>
    <source>
        <strain evidence="4">Sdau11-99</strain>
    </source>
</reference>
<dbReference type="GO" id="GO:0016740">
    <property type="term" value="F:transferase activity"/>
    <property type="evidence" value="ECO:0007669"/>
    <property type="project" value="UniProtKB-KW"/>
</dbReference>
<evidence type="ECO:0000256" key="1">
    <source>
        <dbReference type="SAM" id="MobiDB-lite"/>
    </source>
</evidence>
<name>A0A8H4NB45_9PEZI</name>
<feature type="domain" description="GST C-terminal" evidence="3">
    <location>
        <begin position="473"/>
        <end position="609"/>
    </location>
</feature>
<organism evidence="4 5">
    <name type="scientific">Botryosphaeria dothidea</name>
    <dbReference type="NCBI Taxonomy" id="55169"/>
    <lineage>
        <taxon>Eukaryota</taxon>
        <taxon>Fungi</taxon>
        <taxon>Dikarya</taxon>
        <taxon>Ascomycota</taxon>
        <taxon>Pezizomycotina</taxon>
        <taxon>Dothideomycetes</taxon>
        <taxon>Dothideomycetes incertae sedis</taxon>
        <taxon>Botryosphaeriales</taxon>
        <taxon>Botryosphaeriaceae</taxon>
        <taxon>Botryosphaeria</taxon>
    </lineage>
</organism>
<keyword evidence="5" id="KW-1185">Reference proteome</keyword>
<dbReference type="InterPro" id="IPR036282">
    <property type="entry name" value="Glutathione-S-Trfase_C_sf"/>
</dbReference>
<protein>
    <submittedName>
        <fullName evidence="4">Glutathione transferase</fullName>
    </submittedName>
</protein>
<dbReference type="CDD" id="cd00570">
    <property type="entry name" value="GST_N_family"/>
    <property type="match status" value="1"/>
</dbReference>
<keyword evidence="4" id="KW-0808">Transferase</keyword>
<dbReference type="OrthoDB" id="4951845at2759"/>
<evidence type="ECO:0000259" key="3">
    <source>
        <dbReference type="PROSITE" id="PS50405"/>
    </source>
</evidence>
<evidence type="ECO:0000259" key="2">
    <source>
        <dbReference type="PROSITE" id="PS50404"/>
    </source>
</evidence>
<dbReference type="SUPFAM" id="SSF52833">
    <property type="entry name" value="Thioredoxin-like"/>
    <property type="match status" value="1"/>
</dbReference>
<dbReference type="Gene3D" id="1.20.1050.10">
    <property type="match status" value="1"/>
</dbReference>
<dbReference type="InterPro" id="IPR036249">
    <property type="entry name" value="Thioredoxin-like_sf"/>
</dbReference>
<dbReference type="Gene3D" id="3.40.30.10">
    <property type="entry name" value="Glutaredoxin"/>
    <property type="match status" value="1"/>
</dbReference>
<feature type="region of interest" description="Disordered" evidence="1">
    <location>
        <begin position="317"/>
        <end position="340"/>
    </location>
</feature>
<dbReference type="CDD" id="cd00299">
    <property type="entry name" value="GST_C_family"/>
    <property type="match status" value="1"/>
</dbReference>
<comment type="caution">
    <text evidence="4">The sequence shown here is derived from an EMBL/GenBank/DDBJ whole genome shotgun (WGS) entry which is preliminary data.</text>
</comment>
<dbReference type="PROSITE" id="PS50405">
    <property type="entry name" value="GST_CTER"/>
    <property type="match status" value="1"/>
</dbReference>
<dbReference type="InterPro" id="IPR010987">
    <property type="entry name" value="Glutathione-S-Trfase_C-like"/>
</dbReference>
<proteinExistence type="predicted"/>
<evidence type="ECO:0000313" key="5">
    <source>
        <dbReference type="Proteomes" id="UP000572817"/>
    </source>
</evidence>
<evidence type="ECO:0000313" key="4">
    <source>
        <dbReference type="EMBL" id="KAF4308937.1"/>
    </source>
</evidence>
<dbReference type="GO" id="GO:0005737">
    <property type="term" value="C:cytoplasm"/>
    <property type="evidence" value="ECO:0007669"/>
    <property type="project" value="TreeGrafter"/>
</dbReference>
<feature type="region of interest" description="Disordered" evidence="1">
    <location>
        <begin position="218"/>
        <end position="239"/>
    </location>
</feature>
<accession>A0A8H4NB45</accession>
<dbReference type="PROSITE" id="PS50404">
    <property type="entry name" value="GST_NTER"/>
    <property type="match status" value="1"/>
</dbReference>
<dbReference type="SFLD" id="SFLDS00019">
    <property type="entry name" value="Glutathione_Transferase_(cytos"/>
    <property type="match status" value="1"/>
</dbReference>
<feature type="domain" description="GST N-terminal" evidence="2">
    <location>
        <begin position="390"/>
        <end position="468"/>
    </location>
</feature>
<dbReference type="AlphaFoldDB" id="A0A8H4NB45"/>
<dbReference type="InterPro" id="IPR040079">
    <property type="entry name" value="Glutathione_S-Trfase"/>
</dbReference>
<dbReference type="InterPro" id="IPR004045">
    <property type="entry name" value="Glutathione_S-Trfase_N"/>
</dbReference>
<dbReference type="PANTHER" id="PTHR43968">
    <property type="match status" value="1"/>
</dbReference>
<feature type="region of interest" description="Disordered" evidence="1">
    <location>
        <begin position="354"/>
        <end position="373"/>
    </location>
</feature>
<feature type="compositionally biased region" description="Basic and acidic residues" evidence="1">
    <location>
        <begin position="354"/>
        <end position="369"/>
    </location>
</feature>
<dbReference type="Pfam" id="PF13417">
    <property type="entry name" value="GST_N_3"/>
    <property type="match status" value="1"/>
</dbReference>
<gene>
    <name evidence="4" type="ORF">GTA08_BOTSDO03251</name>
</gene>
<dbReference type="PANTHER" id="PTHR43968:SF6">
    <property type="entry name" value="GLUTATHIONE S-TRANSFERASE OMEGA"/>
    <property type="match status" value="1"/>
</dbReference>